<evidence type="ECO:0000256" key="3">
    <source>
        <dbReference type="ARBA" id="ARBA00022679"/>
    </source>
</evidence>
<comment type="caution">
    <text evidence="9">The sequence shown here is derived from an EMBL/GenBank/DDBJ whole genome shotgun (WGS) entry which is preliminary data.</text>
</comment>
<dbReference type="InterPro" id="IPR014721">
    <property type="entry name" value="Ribsml_uS5_D2-typ_fold_subgr"/>
</dbReference>
<gene>
    <name evidence="9" type="ORF">H8S33_07720</name>
</gene>
<evidence type="ECO:0000256" key="6">
    <source>
        <dbReference type="ARBA" id="ARBA00022840"/>
    </source>
</evidence>
<dbReference type="RefSeq" id="WP_186869420.1">
    <property type="nucleotide sequence ID" value="NZ_JACOOL010000005.1"/>
</dbReference>
<dbReference type="NCBIfam" id="TIGR01220">
    <property type="entry name" value="Pmev_kin_Gr_pos"/>
    <property type="match status" value="1"/>
</dbReference>
<dbReference type="PANTHER" id="PTHR31814">
    <property type="match status" value="1"/>
</dbReference>
<dbReference type="InterPro" id="IPR013750">
    <property type="entry name" value="GHMP_kinase_C_dom"/>
</dbReference>
<dbReference type="InterPro" id="IPR006204">
    <property type="entry name" value="GHMP_kinase_N_dom"/>
</dbReference>
<keyword evidence="4" id="KW-0547">Nucleotide-binding</keyword>
<proteinExistence type="predicted"/>
<feature type="domain" description="GHMP kinase N-terminal" evidence="7">
    <location>
        <begin position="88"/>
        <end position="176"/>
    </location>
</feature>
<name>A0A923L5B5_9BACI</name>
<evidence type="ECO:0000256" key="5">
    <source>
        <dbReference type="ARBA" id="ARBA00022777"/>
    </source>
</evidence>
<evidence type="ECO:0000313" key="9">
    <source>
        <dbReference type="EMBL" id="MBC5636701.1"/>
    </source>
</evidence>
<evidence type="ECO:0000256" key="2">
    <source>
        <dbReference type="ARBA" id="ARBA00012958"/>
    </source>
</evidence>
<evidence type="ECO:0000256" key="1">
    <source>
        <dbReference type="ARBA" id="ARBA00005017"/>
    </source>
</evidence>
<dbReference type="InterPro" id="IPR020568">
    <property type="entry name" value="Ribosomal_Su5_D2-typ_SF"/>
</dbReference>
<evidence type="ECO:0000259" key="7">
    <source>
        <dbReference type="Pfam" id="PF00288"/>
    </source>
</evidence>
<dbReference type="InterPro" id="IPR005917">
    <property type="entry name" value="Pmev_kinase_bact"/>
</dbReference>
<sequence>MSNSTITIQVPGKLMIAGEFAVLEPYHKLIAMAVNRFVYVDIKPSERNQLTLEKLQLTNLNWVFTNDQVKIDSEDKRVDFVQEAMTIACKYLAERGTTIENFSLRVKSELDDKSTGKKFGLGSSAAVVVGVITAILQYHMKKKPEPLLIFKLAAISHIAAQGNGSGADVAASAYGGIIQYSSFQADWLREKYEESHTLLELLEMDWKYLSIKPITLLEHIHIRVGWTGSPASTGNLVNQILQLKERNFNKYQDFLRDSEEAVEHFLKGVQTENLPQLLQGIKQNRAALVTVGKEAQTELETSMITQLCNLAEELGGAAKQSGAGGGDCGIAFMPSIESANHLTHVWEEAGIIPLELQPYFNGATPIEKASP</sequence>
<dbReference type="GO" id="GO:0004631">
    <property type="term" value="F:phosphomevalonate kinase activity"/>
    <property type="evidence" value="ECO:0007669"/>
    <property type="project" value="UniProtKB-EC"/>
</dbReference>
<dbReference type="Pfam" id="PF08544">
    <property type="entry name" value="GHMP_kinases_C"/>
    <property type="match status" value="1"/>
</dbReference>
<keyword evidence="6" id="KW-0067">ATP-binding</keyword>
<evidence type="ECO:0000259" key="8">
    <source>
        <dbReference type="Pfam" id="PF08544"/>
    </source>
</evidence>
<reference evidence="9" key="1">
    <citation type="submission" date="2020-08" db="EMBL/GenBank/DDBJ databases">
        <title>Genome public.</title>
        <authorList>
            <person name="Liu C."/>
            <person name="Sun Q."/>
        </authorList>
    </citation>
    <scope>NUCLEOTIDE SEQUENCE</scope>
    <source>
        <strain evidence="9">BX22</strain>
    </source>
</reference>
<dbReference type="EC" id="2.7.4.2" evidence="2"/>
<feature type="domain" description="GHMP kinase C-terminal" evidence="8">
    <location>
        <begin position="269"/>
        <end position="350"/>
    </location>
</feature>
<evidence type="ECO:0000313" key="10">
    <source>
        <dbReference type="Proteomes" id="UP000637359"/>
    </source>
</evidence>
<keyword evidence="3 9" id="KW-0808">Transferase</keyword>
<keyword evidence="5 9" id="KW-0418">Kinase</keyword>
<dbReference type="SUPFAM" id="SSF54211">
    <property type="entry name" value="Ribosomal protein S5 domain 2-like"/>
    <property type="match status" value="1"/>
</dbReference>
<dbReference type="Gene3D" id="3.30.70.890">
    <property type="entry name" value="GHMP kinase, C-terminal domain"/>
    <property type="match status" value="1"/>
</dbReference>
<dbReference type="InterPro" id="IPR036554">
    <property type="entry name" value="GHMP_kinase_C_sf"/>
</dbReference>
<dbReference type="AlphaFoldDB" id="A0A923L5B5"/>
<evidence type="ECO:0000256" key="4">
    <source>
        <dbReference type="ARBA" id="ARBA00022741"/>
    </source>
</evidence>
<keyword evidence="10" id="KW-1185">Reference proteome</keyword>
<dbReference type="GO" id="GO:0005524">
    <property type="term" value="F:ATP binding"/>
    <property type="evidence" value="ECO:0007669"/>
    <property type="project" value="UniProtKB-KW"/>
</dbReference>
<dbReference type="PANTHER" id="PTHR31814:SF2">
    <property type="entry name" value="PHOSPHOMEVALONATE KINASE"/>
    <property type="match status" value="1"/>
</dbReference>
<dbReference type="InterPro" id="IPR035102">
    <property type="entry name" value="Phosphomevalonate_kinase"/>
</dbReference>
<comment type="pathway">
    <text evidence="1">Isoprenoid biosynthesis; isopentenyl diphosphate biosynthesis via mevalonate pathway; isopentenyl diphosphate from (R)-mevalonate: step 2/3.</text>
</comment>
<dbReference type="Pfam" id="PF00288">
    <property type="entry name" value="GHMP_kinases_N"/>
    <property type="match status" value="1"/>
</dbReference>
<dbReference type="Gene3D" id="3.30.230.10">
    <property type="match status" value="1"/>
</dbReference>
<accession>A0A923L5B5</accession>
<dbReference type="Proteomes" id="UP000637359">
    <property type="component" value="Unassembled WGS sequence"/>
</dbReference>
<protein>
    <recommendedName>
        <fullName evidence="2">phosphomevalonate kinase</fullName>
        <ecNumber evidence="2">2.7.4.2</ecNumber>
    </recommendedName>
</protein>
<organism evidence="9 10">
    <name type="scientific">Ornithinibacillus hominis</name>
    <dbReference type="NCBI Taxonomy" id="2763055"/>
    <lineage>
        <taxon>Bacteria</taxon>
        <taxon>Bacillati</taxon>
        <taxon>Bacillota</taxon>
        <taxon>Bacilli</taxon>
        <taxon>Bacillales</taxon>
        <taxon>Bacillaceae</taxon>
        <taxon>Ornithinibacillus</taxon>
    </lineage>
</organism>
<dbReference type="EMBL" id="JACOOL010000005">
    <property type="protein sequence ID" value="MBC5636701.1"/>
    <property type="molecule type" value="Genomic_DNA"/>
</dbReference>
<dbReference type="SUPFAM" id="SSF55060">
    <property type="entry name" value="GHMP Kinase, C-terminal domain"/>
    <property type="match status" value="1"/>
</dbReference>
<dbReference type="PRINTS" id="PR00959">
    <property type="entry name" value="MEVGALKINASE"/>
</dbReference>